<name>A0ACC1KN97_9FUNG</name>
<dbReference type="Proteomes" id="UP001140087">
    <property type="component" value="Unassembled WGS sequence"/>
</dbReference>
<comment type="caution">
    <text evidence="1">The sequence shown here is derived from an EMBL/GenBank/DDBJ whole genome shotgun (WGS) entry which is preliminary data.</text>
</comment>
<sequence length="348" mass="35782">MPAEQYAFGGPPAAPHTAAATRPPPPPQTAAAPAAASAARSYGALLSTHQHGRPAAHPHYMAATGPVPPLPQRFAARPATRPRRLSNAPSDPSDGMRAGPVRAGPTNAHGSSSDGGGTSEDEIESLKRAMGSDQWALQRQRMRRDRLARHQLAPSDGPSSPATQDTALSTPVVMSPGPGPAPAGATAPLTAAPGHPAGRQGLAEGLGPAPHPYTLPHRPQQQQQHLPPPPPLPRHPQGAGESGALQRPQPAAYDAHTSAPADAISGSAYAYPAATLAQQLQTTQPYVQASYPLHRPHPHALPQHLPASGAYAVPVTNPFAYGTMAPAATHALTALAHAPVAAREYIVP</sequence>
<dbReference type="EMBL" id="JANBUN010003142">
    <property type="protein sequence ID" value="KAJ2792444.1"/>
    <property type="molecule type" value="Genomic_DNA"/>
</dbReference>
<protein>
    <submittedName>
        <fullName evidence="1">Uncharacterized protein</fullName>
    </submittedName>
</protein>
<evidence type="ECO:0000313" key="2">
    <source>
        <dbReference type="Proteomes" id="UP001140087"/>
    </source>
</evidence>
<keyword evidence="2" id="KW-1185">Reference proteome</keyword>
<organism evidence="1 2">
    <name type="scientific">Coemansia helicoidea</name>
    <dbReference type="NCBI Taxonomy" id="1286919"/>
    <lineage>
        <taxon>Eukaryota</taxon>
        <taxon>Fungi</taxon>
        <taxon>Fungi incertae sedis</taxon>
        <taxon>Zoopagomycota</taxon>
        <taxon>Kickxellomycotina</taxon>
        <taxon>Kickxellomycetes</taxon>
        <taxon>Kickxellales</taxon>
        <taxon>Kickxellaceae</taxon>
        <taxon>Coemansia</taxon>
    </lineage>
</organism>
<evidence type="ECO:0000313" key="1">
    <source>
        <dbReference type="EMBL" id="KAJ2792444.1"/>
    </source>
</evidence>
<proteinExistence type="predicted"/>
<accession>A0ACC1KN97</accession>
<feature type="non-terminal residue" evidence="1">
    <location>
        <position position="348"/>
    </location>
</feature>
<reference evidence="1" key="1">
    <citation type="submission" date="2022-07" db="EMBL/GenBank/DDBJ databases">
        <title>Phylogenomic reconstructions and comparative analyses of Kickxellomycotina fungi.</title>
        <authorList>
            <person name="Reynolds N.K."/>
            <person name="Stajich J.E."/>
            <person name="Barry K."/>
            <person name="Grigoriev I.V."/>
            <person name="Crous P."/>
            <person name="Smith M.E."/>
        </authorList>
    </citation>
    <scope>NUCLEOTIDE SEQUENCE</scope>
    <source>
        <strain evidence="1">BCRC 34780</strain>
    </source>
</reference>
<gene>
    <name evidence="1" type="ORF">H4R21_006168</name>
</gene>